<evidence type="ECO:0000256" key="1">
    <source>
        <dbReference type="ARBA" id="ARBA00023172"/>
    </source>
</evidence>
<dbReference type="GO" id="GO:0015074">
    <property type="term" value="P:DNA integration"/>
    <property type="evidence" value="ECO:0007669"/>
    <property type="project" value="InterPro"/>
</dbReference>
<evidence type="ECO:0000259" key="2">
    <source>
        <dbReference type="Pfam" id="PF00589"/>
    </source>
</evidence>
<dbReference type="InterPro" id="IPR002104">
    <property type="entry name" value="Integrase_catalytic"/>
</dbReference>
<dbReference type="AlphaFoldDB" id="A0A2U8VPF2"/>
<reference evidence="3 4" key="1">
    <citation type="submission" date="2018-05" db="EMBL/GenBank/DDBJ databases">
        <title>Complete Genome Sequence of Methylobacterium sp. 17Sr1-43.</title>
        <authorList>
            <person name="Srinivasan S."/>
        </authorList>
    </citation>
    <scope>NUCLEOTIDE SEQUENCE [LARGE SCALE GENOMIC DNA]</scope>
    <source>
        <strain evidence="3 4">17Sr1-43</strain>
    </source>
</reference>
<dbReference type="GO" id="GO:0003677">
    <property type="term" value="F:DNA binding"/>
    <property type="evidence" value="ECO:0007669"/>
    <property type="project" value="InterPro"/>
</dbReference>
<gene>
    <name evidence="3" type="ORF">DK427_06555</name>
</gene>
<dbReference type="Pfam" id="PF00589">
    <property type="entry name" value="Phage_integrase"/>
    <property type="match status" value="1"/>
</dbReference>
<dbReference type="Proteomes" id="UP000246058">
    <property type="component" value="Chromosome"/>
</dbReference>
<accession>A0A2U8VPF2</accession>
<evidence type="ECO:0000313" key="3">
    <source>
        <dbReference type="EMBL" id="AWN35430.1"/>
    </source>
</evidence>
<keyword evidence="4" id="KW-1185">Reference proteome</keyword>
<sequence length="146" mass="16597">MLCAAIGMRRSEAYSIKTERIVGDLRCVTIGQKTEASEREIPLPSVVLPFLPAKITGPLFKKDLKNPGRETLRSIRRLGIKDPDACIHGLRHRAADRLRNAKVNEQRCHDSMRFAILGHENKTVVESYGKGYPMWEIIPWIDQIGY</sequence>
<name>A0A2U8VPF2_9HYPH</name>
<dbReference type="SUPFAM" id="SSF56349">
    <property type="entry name" value="DNA breaking-rejoining enzymes"/>
    <property type="match status" value="1"/>
</dbReference>
<keyword evidence="1" id="KW-0233">DNA recombination</keyword>
<dbReference type="EMBL" id="CP029551">
    <property type="protein sequence ID" value="AWN35430.1"/>
    <property type="molecule type" value="Genomic_DNA"/>
</dbReference>
<dbReference type="Gene3D" id="1.10.443.10">
    <property type="entry name" value="Intergrase catalytic core"/>
    <property type="match status" value="1"/>
</dbReference>
<dbReference type="InterPro" id="IPR013762">
    <property type="entry name" value="Integrase-like_cat_sf"/>
</dbReference>
<organism evidence="3 4">
    <name type="scientific">Methylobacterium radiodurans</name>
    <dbReference type="NCBI Taxonomy" id="2202828"/>
    <lineage>
        <taxon>Bacteria</taxon>
        <taxon>Pseudomonadati</taxon>
        <taxon>Pseudomonadota</taxon>
        <taxon>Alphaproteobacteria</taxon>
        <taxon>Hyphomicrobiales</taxon>
        <taxon>Methylobacteriaceae</taxon>
        <taxon>Methylobacterium</taxon>
    </lineage>
</organism>
<evidence type="ECO:0000313" key="4">
    <source>
        <dbReference type="Proteomes" id="UP000246058"/>
    </source>
</evidence>
<feature type="domain" description="Tyr recombinase" evidence="2">
    <location>
        <begin position="1"/>
        <end position="128"/>
    </location>
</feature>
<dbReference type="OrthoDB" id="9784724at2"/>
<dbReference type="GO" id="GO:0006310">
    <property type="term" value="P:DNA recombination"/>
    <property type="evidence" value="ECO:0007669"/>
    <property type="project" value="UniProtKB-KW"/>
</dbReference>
<dbReference type="RefSeq" id="WP_109950551.1">
    <property type="nucleotide sequence ID" value="NZ_CP029551.1"/>
</dbReference>
<proteinExistence type="predicted"/>
<protein>
    <recommendedName>
        <fullName evidence="2">Tyr recombinase domain-containing protein</fullName>
    </recommendedName>
</protein>
<dbReference type="KEGG" id="meti:DK427_06555"/>
<dbReference type="InterPro" id="IPR011010">
    <property type="entry name" value="DNA_brk_join_enz"/>
</dbReference>